<dbReference type="PRINTS" id="PR00723">
    <property type="entry name" value="SUBTILISIN"/>
</dbReference>
<comment type="similarity">
    <text evidence="2 9 10">Belongs to the peptidase S8 family.</text>
</comment>
<feature type="domain" description="Inhibitor I9" evidence="16">
    <location>
        <begin position="127"/>
        <end position="196"/>
    </location>
</feature>
<evidence type="ECO:0000256" key="7">
    <source>
        <dbReference type="ARBA" id="ARBA00022825"/>
    </source>
</evidence>
<evidence type="ECO:0000259" key="16">
    <source>
        <dbReference type="Pfam" id="PF05922"/>
    </source>
</evidence>
<evidence type="ECO:0000313" key="18">
    <source>
        <dbReference type="EMBL" id="TDE96009.1"/>
    </source>
</evidence>
<dbReference type="Gene3D" id="2.60.120.380">
    <property type="match status" value="1"/>
</dbReference>
<dbReference type="CDD" id="cd02120">
    <property type="entry name" value="PA_subtilisin_like"/>
    <property type="match status" value="1"/>
</dbReference>
<dbReference type="InterPro" id="IPR034197">
    <property type="entry name" value="Peptidases_S8_3"/>
</dbReference>
<evidence type="ECO:0000256" key="1">
    <source>
        <dbReference type="ARBA" id="ARBA00004613"/>
    </source>
</evidence>
<evidence type="ECO:0000256" key="10">
    <source>
        <dbReference type="RuleBase" id="RU003355"/>
    </source>
</evidence>
<dbReference type="Proteomes" id="UP000504882">
    <property type="component" value="Unassembled WGS sequence"/>
</dbReference>
<dbReference type="InterPro" id="IPR015500">
    <property type="entry name" value="Peptidase_S8_subtilisin-rel"/>
</dbReference>
<keyword evidence="5 12" id="KW-0732">Signal</keyword>
<name>A0ABY2E7I7_9MICO</name>
<feature type="chain" id="PRO_5046878813" evidence="12">
    <location>
        <begin position="44"/>
        <end position="1512"/>
    </location>
</feature>
<evidence type="ECO:0000256" key="8">
    <source>
        <dbReference type="ARBA" id="ARBA00023180"/>
    </source>
</evidence>
<dbReference type="InterPro" id="IPR010259">
    <property type="entry name" value="S8pro/Inhibitor_I9"/>
</dbReference>
<comment type="caution">
    <text evidence="18">The sequence shown here is derived from an EMBL/GenBank/DDBJ whole genome shotgun (WGS) entry which is preliminary data.</text>
</comment>
<feature type="active site" description="Charge relay system" evidence="9">
    <location>
        <position position="629"/>
    </location>
</feature>
<dbReference type="InterPro" id="IPR023827">
    <property type="entry name" value="Peptidase_S8_Asp-AS"/>
</dbReference>
<proteinExistence type="inferred from homology"/>
<protein>
    <submittedName>
        <fullName evidence="18">DUF11 domain-containing protein</fullName>
    </submittedName>
</protein>
<dbReference type="PANTHER" id="PTHR10795">
    <property type="entry name" value="PROPROTEIN CONVERTASE SUBTILISIN/KEXIN"/>
    <property type="match status" value="1"/>
</dbReference>
<dbReference type="Gene3D" id="2.60.40.2310">
    <property type="match status" value="1"/>
</dbReference>
<dbReference type="InterPro" id="IPR036852">
    <property type="entry name" value="Peptidase_S8/S53_dom_sf"/>
</dbReference>
<evidence type="ECO:0000256" key="6">
    <source>
        <dbReference type="ARBA" id="ARBA00022801"/>
    </source>
</evidence>
<evidence type="ECO:0000256" key="3">
    <source>
        <dbReference type="ARBA" id="ARBA00022525"/>
    </source>
</evidence>
<dbReference type="InterPro" id="IPR047589">
    <property type="entry name" value="DUF11_rpt"/>
</dbReference>
<sequence>MAHSRRCESIYSGTVPVSKTRSRLVALLATAALALGFAPAASAHVPTERTDPPDADTSSLESADVSGSTSLARDRGTVLRLGTAATAELYIVQLEAPTVSAYEGGIHALQATRPDAGERLDPSSAPVQDYRSYLADEQGELTQAIEAEIGRTPDVSFSYTYALNGIALELTTDEAAAVARLSGVTSVVVDVERQLQTDNGPAWIGAPSIWDGSATGVAGTRGEGIVAGVLDTGVNPSNPSFADSVPASAGGDGYDHTNPRPGFVGMCDPANTEQYDPRFVCNDKLIGAWDFVGDGPFDTDGHGSHTASTVAGNQVDAVVEGPSGISETRRIQGVAPHANLITYDVCTTGCSTAAITAAIDQAIDDGVDVINYSIGSDTPSSVWADPDTLGFLNARAAGVFVATSAGNDGPGAATLGSPADAPWLTSVANSTHDRRYVNAATGLNRTDGVPHPDISGLGFTVGYGPAPVVYAGDHGNPLCLAGIFPEGTFDGQIVVCDRGENGRVEKGQVVLAAGAGGMVLANDEASGSSLTGDAHVLPAVHITYADGVSLKTWLAEGDGHVGSIAGASLDIRPENGDVTSASSSRGPNRAIDLVSPSVTAPGTDILAAYGASTVEAEVAPTWNFVSGTSMASPHVAGAGALLSALEPTWTPAEIQSALMTTASTANVTKEDGTTPADPFDMGSGRVDLQAAANAGLLLDETIADYLAADPGLGGDPRSLNVASMADGQCLQTCSWTRTVTGSADGSLAWTAAAAAAEGMSLTVEPSTFTLAEGQTQEITVTADVSGAEAGTWLFGEVTLTPSTEGVPTAALPVAVLPSTGVLPDEVVIDTRRDAGSTLAEGLESIEISDLHAEVAGLTPSVATEYSVPQDPTNPDPYDNATGTVVLTFDVPEGAARFVTDVTASTATDIDLFVGQGTTPSAATEVCASTTAGAIERCDVGAPEAGTWWVVLQNWEASAPDATDTVTLGVAVVAGDAGNLSVEGPTSNPGGTPFDLRVFYDEPALEEGQRWFGAISLGSSPGSPGDIGILPVTLNRFADDVTKTADVEVASPGDTVTYTLTVEPNVTDTDLEYTLTDTIPAGLTYVEGSATGGATVTDGVLSWQGTLPTAVGAEGTYAVTSSGENPTCANPFDGGGYVDLASLGNFATNPGISGDTAAFTVSSTVAPFSFYGIAYDAISLTDDGFVIFDGASNYGGSPWAPQAVPDAALPNNLLAMLWQDMEIVYDQATNKGVTLVNLGGTGAGSLLVIEYDDVQLYGDPDSTYDVEIFALRGQDDTAGQYEFYVAYDNVTGSVAGPLTIGAENVPGTSGQALVNNASGAGVVANDTVVCFDYQGPTFDPVTITYQATVDDSGLGNGDVLTNEVTHVTDNPGAQPVTTGVGVTVEGVYEIPVVTIEGTRNAQEPRTDGQFTFTRTGDLSEPLTVRYRAEPTWRAIPGIDYVRLDGMVTFAAGAATATETVDVIDRWLPIIYRRTLTLTVLDRDAYDVGDPGSASIDIKTDWRWPWQHGVPKPV</sequence>
<evidence type="ECO:0000313" key="19">
    <source>
        <dbReference type="Proteomes" id="UP000504882"/>
    </source>
</evidence>
<dbReference type="Pfam" id="PF05922">
    <property type="entry name" value="Inhibitor_I9"/>
    <property type="match status" value="1"/>
</dbReference>
<dbReference type="SUPFAM" id="SSF52743">
    <property type="entry name" value="Subtilisin-like"/>
    <property type="match status" value="1"/>
</dbReference>
<feature type="domain" description="DUF11" evidence="14">
    <location>
        <begin position="1040"/>
        <end position="1119"/>
    </location>
</feature>
<dbReference type="InterPro" id="IPR003137">
    <property type="entry name" value="PA_domain"/>
</dbReference>
<dbReference type="Gene3D" id="3.30.70.80">
    <property type="entry name" value="Peptidase S8 propeptide/proteinase inhibitor I9"/>
    <property type="match status" value="1"/>
</dbReference>
<dbReference type="Pfam" id="PF01345">
    <property type="entry name" value="DUF11"/>
    <property type="match status" value="1"/>
</dbReference>
<feature type="active site" description="Charge relay system" evidence="9">
    <location>
        <position position="231"/>
    </location>
</feature>
<dbReference type="SUPFAM" id="SSF52025">
    <property type="entry name" value="PA domain"/>
    <property type="match status" value="1"/>
</dbReference>
<reference evidence="18 19" key="1">
    <citation type="submission" date="2019-03" db="EMBL/GenBank/DDBJ databases">
        <title>Genomic features of bacteria from cold environments.</title>
        <authorList>
            <person name="Shen L."/>
        </authorList>
    </citation>
    <scope>NUCLEOTIDE SEQUENCE [LARGE SCALE GENOMIC DNA]</scope>
    <source>
        <strain evidence="19">T3246-1</strain>
    </source>
</reference>
<comment type="subcellular location">
    <subcellularLocation>
        <location evidence="1">Secreted</location>
    </subcellularLocation>
</comment>
<dbReference type="Pfam" id="PF17766">
    <property type="entry name" value="fn3_6"/>
    <property type="match status" value="1"/>
</dbReference>
<feature type="domain" description="PA" evidence="15">
    <location>
        <begin position="466"/>
        <end position="550"/>
    </location>
</feature>
<dbReference type="Gene3D" id="2.60.40.2030">
    <property type="match status" value="1"/>
</dbReference>
<dbReference type="Gene3D" id="2.60.40.740">
    <property type="match status" value="1"/>
</dbReference>
<organism evidence="18 19">
    <name type="scientific">Occultella glacieicola</name>
    <dbReference type="NCBI Taxonomy" id="2518684"/>
    <lineage>
        <taxon>Bacteria</taxon>
        <taxon>Bacillati</taxon>
        <taxon>Actinomycetota</taxon>
        <taxon>Actinomycetes</taxon>
        <taxon>Micrococcales</taxon>
        <taxon>Ruaniaceae</taxon>
        <taxon>Occultella</taxon>
    </lineage>
</organism>
<feature type="region of interest" description="Disordered" evidence="11">
    <location>
        <begin position="43"/>
        <end position="68"/>
    </location>
</feature>
<feature type="domain" description="Subtilisin-like protease fibronectin type-III" evidence="17">
    <location>
        <begin position="719"/>
        <end position="814"/>
    </location>
</feature>
<dbReference type="EMBL" id="SMNA01000003">
    <property type="protein sequence ID" value="TDE96009.1"/>
    <property type="molecule type" value="Genomic_DNA"/>
</dbReference>
<evidence type="ECO:0000259" key="13">
    <source>
        <dbReference type="Pfam" id="PF00082"/>
    </source>
</evidence>
<dbReference type="InterPro" id="IPR037045">
    <property type="entry name" value="S8pro/Inhibitor_I9_sf"/>
</dbReference>
<evidence type="ECO:0000256" key="9">
    <source>
        <dbReference type="PROSITE-ProRule" id="PRU01240"/>
    </source>
</evidence>
<evidence type="ECO:0000256" key="12">
    <source>
        <dbReference type="SAM" id="SignalP"/>
    </source>
</evidence>
<dbReference type="PROSITE" id="PS00136">
    <property type="entry name" value="SUBTILASE_ASP"/>
    <property type="match status" value="1"/>
</dbReference>
<dbReference type="SUPFAM" id="SSF141072">
    <property type="entry name" value="CalX-like"/>
    <property type="match status" value="1"/>
</dbReference>
<feature type="active site" description="Charge relay system" evidence="9">
    <location>
        <position position="302"/>
    </location>
</feature>
<accession>A0ABY2E7I7</accession>
<keyword evidence="8" id="KW-0325">Glycoprotein</keyword>
<evidence type="ECO:0000259" key="14">
    <source>
        <dbReference type="Pfam" id="PF01345"/>
    </source>
</evidence>
<dbReference type="InterPro" id="IPR046450">
    <property type="entry name" value="PA_dom_sf"/>
</dbReference>
<dbReference type="InterPro" id="IPR000209">
    <property type="entry name" value="Peptidase_S8/S53_dom"/>
</dbReference>
<evidence type="ECO:0000256" key="4">
    <source>
        <dbReference type="ARBA" id="ARBA00022670"/>
    </source>
</evidence>
<evidence type="ECO:0000259" key="17">
    <source>
        <dbReference type="Pfam" id="PF17766"/>
    </source>
</evidence>
<dbReference type="CDD" id="cd04852">
    <property type="entry name" value="Peptidases_S8_3"/>
    <property type="match status" value="1"/>
</dbReference>
<dbReference type="Pfam" id="PF00082">
    <property type="entry name" value="Peptidase_S8"/>
    <property type="match status" value="1"/>
</dbReference>
<feature type="signal peptide" evidence="12">
    <location>
        <begin position="1"/>
        <end position="43"/>
    </location>
</feature>
<gene>
    <name evidence="18" type="ORF">EXU48_07120</name>
</gene>
<dbReference type="PROSITE" id="PS00138">
    <property type="entry name" value="SUBTILASE_SER"/>
    <property type="match status" value="1"/>
</dbReference>
<evidence type="ECO:0000259" key="15">
    <source>
        <dbReference type="Pfam" id="PF02225"/>
    </source>
</evidence>
<dbReference type="InterPro" id="IPR001434">
    <property type="entry name" value="OmcB-like_DUF11"/>
</dbReference>
<keyword evidence="4 9" id="KW-0645">Protease</keyword>
<evidence type="ECO:0000256" key="11">
    <source>
        <dbReference type="SAM" id="MobiDB-lite"/>
    </source>
</evidence>
<keyword evidence="3" id="KW-0964">Secreted</keyword>
<dbReference type="InterPro" id="IPR041469">
    <property type="entry name" value="Subtilisin-like_FN3"/>
</dbReference>
<dbReference type="Pfam" id="PF02225">
    <property type="entry name" value="PA"/>
    <property type="match status" value="1"/>
</dbReference>
<evidence type="ECO:0000256" key="5">
    <source>
        <dbReference type="ARBA" id="ARBA00022729"/>
    </source>
</evidence>
<evidence type="ECO:0000256" key="2">
    <source>
        <dbReference type="ARBA" id="ARBA00011073"/>
    </source>
</evidence>
<keyword evidence="6 9" id="KW-0378">Hydrolase</keyword>
<keyword evidence="7 9" id="KW-0720">Serine protease</keyword>
<dbReference type="InterPro" id="IPR023828">
    <property type="entry name" value="Peptidase_S8_Ser-AS"/>
</dbReference>
<dbReference type="InterPro" id="IPR045051">
    <property type="entry name" value="SBT"/>
</dbReference>
<keyword evidence="19" id="KW-1185">Reference proteome</keyword>
<feature type="domain" description="Peptidase S8/S53" evidence="13">
    <location>
        <begin position="222"/>
        <end position="670"/>
    </location>
</feature>
<dbReference type="Gene3D" id="3.50.30.30">
    <property type="match status" value="1"/>
</dbReference>
<dbReference type="PROSITE" id="PS51892">
    <property type="entry name" value="SUBTILASE"/>
    <property type="match status" value="1"/>
</dbReference>
<feature type="compositionally biased region" description="Polar residues" evidence="11">
    <location>
        <begin position="56"/>
        <end position="68"/>
    </location>
</feature>
<dbReference type="InterPro" id="IPR038081">
    <property type="entry name" value="CalX-like_sf"/>
</dbReference>
<dbReference type="NCBIfam" id="TIGR01451">
    <property type="entry name" value="B_ant_repeat"/>
    <property type="match status" value="1"/>
</dbReference>
<dbReference type="Gene3D" id="3.40.50.200">
    <property type="entry name" value="Peptidase S8/S53 domain"/>
    <property type="match status" value="1"/>
</dbReference>